<comment type="caution">
    <text evidence="9">The sequence shown here is derived from an EMBL/GenBank/DDBJ whole genome shotgun (WGS) entry which is preliminary data.</text>
</comment>
<dbReference type="InterPro" id="IPR044772">
    <property type="entry name" value="NO3_transporter"/>
</dbReference>
<dbReference type="EMBL" id="WGGD01000005">
    <property type="protein sequence ID" value="MUN29046.1"/>
    <property type="molecule type" value="Genomic_DNA"/>
</dbReference>
<dbReference type="GO" id="GO:0042128">
    <property type="term" value="P:nitrate assimilation"/>
    <property type="evidence" value="ECO:0007669"/>
    <property type="project" value="UniProtKB-KW"/>
</dbReference>
<feature type="transmembrane region" description="Helical" evidence="7">
    <location>
        <begin position="162"/>
        <end position="182"/>
    </location>
</feature>
<gene>
    <name evidence="9" type="ORF">GC250_06265</name>
</gene>
<dbReference type="InterPro" id="IPR011701">
    <property type="entry name" value="MFS"/>
</dbReference>
<dbReference type="GO" id="GO:0016020">
    <property type="term" value="C:membrane"/>
    <property type="evidence" value="ECO:0007669"/>
    <property type="project" value="UniProtKB-SubCell"/>
</dbReference>
<evidence type="ECO:0000313" key="10">
    <source>
        <dbReference type="Proteomes" id="UP000470772"/>
    </source>
</evidence>
<organism evidence="9 10">
    <name type="scientific">Sulfuracidifex metallicus DSM 6482 = JCM 9184</name>
    <dbReference type="NCBI Taxonomy" id="523847"/>
    <lineage>
        <taxon>Archaea</taxon>
        <taxon>Thermoproteota</taxon>
        <taxon>Thermoprotei</taxon>
        <taxon>Sulfolobales</taxon>
        <taxon>Sulfolobaceae</taxon>
        <taxon>Sulfuracidifex</taxon>
    </lineage>
</organism>
<dbReference type="Pfam" id="PF07690">
    <property type="entry name" value="MFS_1"/>
    <property type="match status" value="1"/>
</dbReference>
<dbReference type="InterPro" id="IPR036259">
    <property type="entry name" value="MFS_trans_sf"/>
</dbReference>
<dbReference type="Proteomes" id="UP000470772">
    <property type="component" value="Unassembled WGS sequence"/>
</dbReference>
<feature type="transmembrane region" description="Helical" evidence="7">
    <location>
        <begin position="134"/>
        <end position="156"/>
    </location>
</feature>
<protein>
    <submittedName>
        <fullName evidence="9">MFS transporter</fullName>
    </submittedName>
</protein>
<keyword evidence="4 7" id="KW-1133">Transmembrane helix</keyword>
<dbReference type="RefSeq" id="WP_156016608.1">
    <property type="nucleotide sequence ID" value="NZ_WGGD01000005.1"/>
</dbReference>
<feature type="transmembrane region" description="Helical" evidence="7">
    <location>
        <begin position="285"/>
        <end position="305"/>
    </location>
</feature>
<feature type="domain" description="Major facilitator superfamily (MFS) profile" evidence="8">
    <location>
        <begin position="11"/>
        <end position="427"/>
    </location>
</feature>
<comment type="subcellular location">
    <subcellularLocation>
        <location evidence="1">Membrane</location>
        <topology evidence="1">Multi-pass membrane protein</topology>
    </subcellularLocation>
</comment>
<keyword evidence="3 7" id="KW-0812">Transmembrane</keyword>
<evidence type="ECO:0000256" key="2">
    <source>
        <dbReference type="ARBA" id="ARBA00008432"/>
    </source>
</evidence>
<keyword evidence="10" id="KW-1185">Reference proteome</keyword>
<comment type="similarity">
    <text evidence="2">Belongs to the major facilitator superfamily. Nitrate/nitrite porter (TC 2.A.1.8) family.</text>
</comment>
<dbReference type="PROSITE" id="PS50850">
    <property type="entry name" value="MFS"/>
    <property type="match status" value="1"/>
</dbReference>
<sequence>MAGLKYNGTLPIFASTLSFFTTFMAWTAYGPLGPVFKKDFGLSLILLGVILGAPKVLALPTRYIAGILSDWIGARSTMIVFLTISIAALFMTSFSTSFVQFLVAASLLGVAGGIFPIGIAYVDRMYEKNIGSLLGIYGGIGNAGSAVSGIVVPLLYDKFGFFGVFSGLSSILAVPLVAMLIAPSDVNKLKERTNFREFKESLGILIYTGLAISFLIGTVTENGSLSREAPLEIGLTLAILAITFILYGKNTGSLSYIYYLTFGGFLAVGLWIPTVFVSLFKTSLLEGGVILFFSVISAAIFRPLGGALGDRIKGKKSSLIGLIMILTSSGLAFIGLTEKSLLLSIISFIFLGSALSFTNGAVFKMVSEVYPSKKMGLAAGIIGGIGGFGGFSISAGIGLVGSLNLTLVPLIFVPLTLAAILILSKIERGNS</sequence>
<accession>A0A6A9QJ76</accession>
<dbReference type="SUPFAM" id="SSF103473">
    <property type="entry name" value="MFS general substrate transporter"/>
    <property type="match status" value="1"/>
</dbReference>
<evidence type="ECO:0000256" key="7">
    <source>
        <dbReference type="SAM" id="Phobius"/>
    </source>
</evidence>
<dbReference type="InterPro" id="IPR020846">
    <property type="entry name" value="MFS_dom"/>
</dbReference>
<evidence type="ECO:0000256" key="1">
    <source>
        <dbReference type="ARBA" id="ARBA00004141"/>
    </source>
</evidence>
<evidence type="ECO:0000256" key="3">
    <source>
        <dbReference type="ARBA" id="ARBA00022692"/>
    </source>
</evidence>
<evidence type="ECO:0000256" key="4">
    <source>
        <dbReference type="ARBA" id="ARBA00022989"/>
    </source>
</evidence>
<feature type="transmembrane region" description="Helical" evidence="7">
    <location>
        <begin position="202"/>
        <end position="219"/>
    </location>
</feature>
<feature type="transmembrane region" description="Helical" evidence="7">
    <location>
        <begin position="375"/>
        <end position="397"/>
    </location>
</feature>
<dbReference type="PANTHER" id="PTHR23515">
    <property type="entry name" value="HIGH-AFFINITY NITRATE TRANSPORTER 2.3"/>
    <property type="match status" value="1"/>
</dbReference>
<evidence type="ECO:0000256" key="6">
    <source>
        <dbReference type="ARBA" id="ARBA00023136"/>
    </source>
</evidence>
<feature type="transmembrane region" description="Helical" evidence="7">
    <location>
        <begin position="317"/>
        <end position="336"/>
    </location>
</feature>
<feature type="transmembrane region" description="Helical" evidence="7">
    <location>
        <begin position="342"/>
        <end position="363"/>
    </location>
</feature>
<dbReference type="AlphaFoldDB" id="A0A6A9QJ76"/>
<feature type="transmembrane region" description="Helical" evidence="7">
    <location>
        <begin position="41"/>
        <end position="60"/>
    </location>
</feature>
<feature type="transmembrane region" description="Helical" evidence="7">
    <location>
        <begin position="12"/>
        <end position="29"/>
    </location>
</feature>
<keyword evidence="6 7" id="KW-0472">Membrane</keyword>
<feature type="transmembrane region" description="Helical" evidence="7">
    <location>
        <begin position="98"/>
        <end position="122"/>
    </location>
</feature>
<reference evidence="9 10" key="1">
    <citation type="submission" date="2019-10" db="EMBL/GenBank/DDBJ databases">
        <title>Sequencing and Assembly of Multiple Reported Metal-Biooxidizing Members of the Extremely Thermoacidophilic Archaeal Family Sulfolobaceae.</title>
        <authorList>
            <person name="Counts J.A."/>
            <person name="Kelly R.M."/>
        </authorList>
    </citation>
    <scope>NUCLEOTIDE SEQUENCE [LARGE SCALE GENOMIC DNA]</scope>
    <source>
        <strain evidence="9 10">DSM 6482</strain>
    </source>
</reference>
<feature type="transmembrane region" description="Helical" evidence="7">
    <location>
        <begin position="72"/>
        <end position="92"/>
    </location>
</feature>
<dbReference type="Gene3D" id="1.20.1250.20">
    <property type="entry name" value="MFS general substrate transporter like domains"/>
    <property type="match status" value="2"/>
</dbReference>
<keyword evidence="5" id="KW-0534">Nitrate assimilation</keyword>
<feature type="transmembrane region" description="Helical" evidence="7">
    <location>
        <begin position="403"/>
        <end position="423"/>
    </location>
</feature>
<evidence type="ECO:0000256" key="5">
    <source>
        <dbReference type="ARBA" id="ARBA00023063"/>
    </source>
</evidence>
<feature type="transmembrane region" description="Helical" evidence="7">
    <location>
        <begin position="231"/>
        <end position="249"/>
    </location>
</feature>
<dbReference type="GO" id="GO:0015112">
    <property type="term" value="F:nitrate transmembrane transporter activity"/>
    <property type="evidence" value="ECO:0007669"/>
    <property type="project" value="InterPro"/>
</dbReference>
<name>A0A6A9QJ76_SULME</name>
<proteinExistence type="inferred from homology"/>
<feature type="transmembrane region" description="Helical" evidence="7">
    <location>
        <begin position="256"/>
        <end position="279"/>
    </location>
</feature>
<evidence type="ECO:0000259" key="8">
    <source>
        <dbReference type="PROSITE" id="PS50850"/>
    </source>
</evidence>
<evidence type="ECO:0000313" key="9">
    <source>
        <dbReference type="EMBL" id="MUN29046.1"/>
    </source>
</evidence>